<proteinExistence type="predicted"/>
<evidence type="ECO:0000256" key="2">
    <source>
        <dbReference type="ARBA" id="ARBA00022679"/>
    </source>
</evidence>
<dbReference type="Gene3D" id="3.40.50.150">
    <property type="entry name" value="Vaccinia Virus protein VP39"/>
    <property type="match status" value="1"/>
</dbReference>
<dbReference type="InterPro" id="IPR002052">
    <property type="entry name" value="DNA_methylase_N6_adenine_CS"/>
</dbReference>
<dbReference type="CDD" id="cd11715">
    <property type="entry name" value="THUMP_AdoMetMT"/>
    <property type="match status" value="1"/>
</dbReference>
<dbReference type="Pfam" id="PF22020">
    <property type="entry name" value="RlmL_1st"/>
    <property type="match status" value="1"/>
</dbReference>
<dbReference type="InterPro" id="IPR000241">
    <property type="entry name" value="RlmKL-like_Mtase"/>
</dbReference>
<dbReference type="RefSeq" id="WP_207224506.1">
    <property type="nucleotide sequence ID" value="NZ_SHKN01000004.1"/>
</dbReference>
<dbReference type="GO" id="GO:0003723">
    <property type="term" value="F:RNA binding"/>
    <property type="evidence" value="ECO:0007669"/>
    <property type="project" value="UniProtKB-UniRule"/>
</dbReference>
<keyword evidence="1 5" id="KW-0489">Methyltransferase</keyword>
<dbReference type="GO" id="GO:0070043">
    <property type="term" value="F:rRNA (guanine-N7-)-methyltransferase activity"/>
    <property type="evidence" value="ECO:0007669"/>
    <property type="project" value="TreeGrafter"/>
</dbReference>
<feature type="domain" description="THUMP" evidence="4">
    <location>
        <begin position="49"/>
        <end position="160"/>
    </location>
</feature>
<dbReference type="PROSITE" id="PS01261">
    <property type="entry name" value="UPF0020"/>
    <property type="match status" value="1"/>
</dbReference>
<keyword evidence="3" id="KW-0694">RNA-binding</keyword>
<keyword evidence="6" id="KW-1185">Reference proteome</keyword>
<dbReference type="InterPro" id="IPR054170">
    <property type="entry name" value="RlmL_1st"/>
</dbReference>
<gene>
    <name evidence="5" type="ORF">EV201_3021</name>
</gene>
<accession>A0A4Q7VAT7</accession>
<dbReference type="GO" id="GO:0008990">
    <property type="term" value="F:rRNA (guanine-N2-)-methyltransferase activity"/>
    <property type="evidence" value="ECO:0007669"/>
    <property type="project" value="TreeGrafter"/>
</dbReference>
<dbReference type="Proteomes" id="UP000293562">
    <property type="component" value="Unassembled WGS sequence"/>
</dbReference>
<comment type="caution">
    <text evidence="5">The sequence shown here is derived from an EMBL/GenBank/DDBJ whole genome shotgun (WGS) entry which is preliminary data.</text>
</comment>
<dbReference type="PANTHER" id="PTHR47313:SF1">
    <property type="entry name" value="RIBOSOMAL RNA LARGE SUBUNIT METHYLTRANSFERASE K_L"/>
    <property type="match status" value="1"/>
</dbReference>
<dbReference type="InterPro" id="IPR029063">
    <property type="entry name" value="SAM-dependent_MTases_sf"/>
</dbReference>
<dbReference type="PROSITE" id="PS51165">
    <property type="entry name" value="THUMP"/>
    <property type="match status" value="1"/>
</dbReference>
<reference evidence="5 6" key="1">
    <citation type="submission" date="2019-02" db="EMBL/GenBank/DDBJ databases">
        <title>Genomic Encyclopedia of Type Strains, Phase IV (KMG-IV): sequencing the most valuable type-strain genomes for metagenomic binning, comparative biology and taxonomic classification.</title>
        <authorList>
            <person name="Goeker M."/>
        </authorList>
    </citation>
    <scope>NUCLEOTIDE SEQUENCE [LARGE SCALE GENOMIC DNA]</scope>
    <source>
        <strain evidence="5 6">DSM 28825</strain>
    </source>
</reference>
<sequence>MKTDSGKFRLIAKTFHGLEEVLAQELENLGAEEIRILKRAVSFVGDKALMYKTNLHLRTATRVIKPIYKFTAADTDELYKGIQEIDWSEYLSLKDTISIDSTISSEDFKHSKFVTYRVKDAIVDQFYEKTGDRPSVRVVNPTLRVNVHIDKNTCTVSLDSSGESLHKRGYRVAETAAPLNEVMAAGMILMSEWDKKSNFIDPMCGSGTLLIEAALIAYNIPAGLYRKEFGFQKWADFDQDLWDDIYNEETEIDFDGKIIGCDISDKAMEIAEENIRNAGLRRKIKLTVMPFQQFIPPAEKGILITNPPYGERLKVKDLEGLYSMIGERLKHQFSGYDAWILSYGKECFDSIGLRPSRKVTLFNGSLECKFQKYTMFSGSKKDNYKSRKESER</sequence>
<dbReference type="InterPro" id="IPR004114">
    <property type="entry name" value="THUMP_dom"/>
</dbReference>
<dbReference type="Pfam" id="PF01170">
    <property type="entry name" value="UPF0020"/>
    <property type="match status" value="1"/>
</dbReference>
<evidence type="ECO:0000259" key="4">
    <source>
        <dbReference type="PROSITE" id="PS51165"/>
    </source>
</evidence>
<dbReference type="InterPro" id="IPR053943">
    <property type="entry name" value="RlmKL-like_Mtase_CS"/>
</dbReference>
<dbReference type="SUPFAM" id="SSF53335">
    <property type="entry name" value="S-adenosyl-L-methionine-dependent methyltransferases"/>
    <property type="match status" value="1"/>
</dbReference>
<evidence type="ECO:0000256" key="1">
    <source>
        <dbReference type="ARBA" id="ARBA00022603"/>
    </source>
</evidence>
<evidence type="ECO:0000313" key="5">
    <source>
        <dbReference type="EMBL" id="RZT91808.1"/>
    </source>
</evidence>
<dbReference type="PROSITE" id="PS00092">
    <property type="entry name" value="N6_MTASE"/>
    <property type="match status" value="1"/>
</dbReference>
<evidence type="ECO:0000313" key="6">
    <source>
        <dbReference type="Proteomes" id="UP000293562"/>
    </source>
</evidence>
<dbReference type="Gene3D" id="3.30.2130.30">
    <property type="match status" value="1"/>
</dbReference>
<dbReference type="SMART" id="SM00981">
    <property type="entry name" value="THUMP"/>
    <property type="match status" value="1"/>
</dbReference>
<dbReference type="Pfam" id="PF02926">
    <property type="entry name" value="THUMP"/>
    <property type="match status" value="1"/>
</dbReference>
<evidence type="ECO:0000256" key="3">
    <source>
        <dbReference type="PROSITE-ProRule" id="PRU00529"/>
    </source>
</evidence>
<protein>
    <submittedName>
        <fullName evidence="5">Putative N6-adenine-specific DNA methylase</fullName>
    </submittedName>
</protein>
<dbReference type="EMBL" id="SHKN01000004">
    <property type="protein sequence ID" value="RZT91808.1"/>
    <property type="molecule type" value="Genomic_DNA"/>
</dbReference>
<organism evidence="5 6">
    <name type="scientific">Ancylomarina subtilis</name>
    <dbReference type="NCBI Taxonomy" id="1639035"/>
    <lineage>
        <taxon>Bacteria</taxon>
        <taxon>Pseudomonadati</taxon>
        <taxon>Bacteroidota</taxon>
        <taxon>Bacteroidia</taxon>
        <taxon>Marinilabiliales</taxon>
        <taxon>Marinifilaceae</taxon>
        <taxon>Ancylomarina</taxon>
    </lineage>
</organism>
<name>A0A4Q7VAT7_9BACT</name>
<keyword evidence="2" id="KW-0808">Transferase</keyword>
<dbReference type="AlphaFoldDB" id="A0A4Q7VAT7"/>
<dbReference type="PANTHER" id="PTHR47313">
    <property type="entry name" value="RIBOSOMAL RNA LARGE SUBUNIT METHYLTRANSFERASE K/L"/>
    <property type="match status" value="1"/>
</dbReference>